<accession>A0ABS4XUR7</accession>
<sequence length="40" mass="4253">MSLSKGGTLPTVEERAAGLARQHASGRLAELSAAPLRHRR</sequence>
<proteinExistence type="predicted"/>
<dbReference type="EMBL" id="JAGIOJ010000001">
    <property type="protein sequence ID" value="MBP2400251.1"/>
    <property type="molecule type" value="Genomic_DNA"/>
</dbReference>
<protein>
    <submittedName>
        <fullName evidence="2">Uncharacterized protein</fullName>
    </submittedName>
</protein>
<organism evidence="2 3">
    <name type="scientific">Glutamicibacter protophormiae</name>
    <name type="common">Brevibacterium protophormiae</name>
    <dbReference type="NCBI Taxonomy" id="37930"/>
    <lineage>
        <taxon>Bacteria</taxon>
        <taxon>Bacillati</taxon>
        <taxon>Actinomycetota</taxon>
        <taxon>Actinomycetes</taxon>
        <taxon>Micrococcales</taxon>
        <taxon>Micrococcaceae</taxon>
        <taxon>Glutamicibacter</taxon>
    </lineage>
</organism>
<keyword evidence="3" id="KW-1185">Reference proteome</keyword>
<name>A0ABS4XUR7_GLUPR</name>
<comment type="caution">
    <text evidence="2">The sequence shown here is derived from an EMBL/GenBank/DDBJ whole genome shotgun (WGS) entry which is preliminary data.</text>
</comment>
<dbReference type="Proteomes" id="UP001195422">
    <property type="component" value="Unassembled WGS sequence"/>
</dbReference>
<feature type="region of interest" description="Disordered" evidence="1">
    <location>
        <begin position="1"/>
        <end position="40"/>
    </location>
</feature>
<gene>
    <name evidence="2" type="ORF">JOF39_003332</name>
</gene>
<evidence type="ECO:0000313" key="3">
    <source>
        <dbReference type="Proteomes" id="UP001195422"/>
    </source>
</evidence>
<evidence type="ECO:0000313" key="2">
    <source>
        <dbReference type="EMBL" id="MBP2400251.1"/>
    </source>
</evidence>
<reference evidence="2 3" key="1">
    <citation type="submission" date="2021-03" db="EMBL/GenBank/DDBJ databases">
        <title>Sequencing the genomes of 1000 actinobacteria strains.</title>
        <authorList>
            <person name="Klenk H.-P."/>
        </authorList>
    </citation>
    <scope>NUCLEOTIDE SEQUENCE [LARGE SCALE GENOMIC DNA]</scope>
    <source>
        <strain evidence="2 3">DSM 20168</strain>
    </source>
</reference>
<evidence type="ECO:0000256" key="1">
    <source>
        <dbReference type="SAM" id="MobiDB-lite"/>
    </source>
</evidence>